<sequence>MIILIKKNLKLILSLVLIYCFIFFFSSYLESPGKDEITLDKIEFRFEQSKALVEERGGFRGSTLNRRKLFGFNSDSLKFDGKIVGSKKTFLFSGLGVKQGTNWQIVNISFIPE</sequence>
<proteinExistence type="predicted"/>
<evidence type="ECO:0000256" key="1">
    <source>
        <dbReference type="SAM" id="Phobius"/>
    </source>
</evidence>
<comment type="caution">
    <text evidence="2">The sequence shown here is derived from an EMBL/GenBank/DDBJ whole genome shotgun (WGS) entry which is preliminary data.</text>
</comment>
<dbReference type="AlphaFoldDB" id="A0AAE3H888"/>
<organism evidence="2 3">
    <name type="scientific">Lacihabitans soyangensis</name>
    <dbReference type="NCBI Taxonomy" id="869394"/>
    <lineage>
        <taxon>Bacteria</taxon>
        <taxon>Pseudomonadati</taxon>
        <taxon>Bacteroidota</taxon>
        <taxon>Cytophagia</taxon>
        <taxon>Cytophagales</taxon>
        <taxon>Leadbetterellaceae</taxon>
        <taxon>Lacihabitans</taxon>
    </lineage>
</organism>
<keyword evidence="3" id="KW-1185">Reference proteome</keyword>
<keyword evidence="1" id="KW-0812">Transmembrane</keyword>
<feature type="transmembrane region" description="Helical" evidence="1">
    <location>
        <begin position="12"/>
        <end position="29"/>
    </location>
</feature>
<accession>A0AAE3H888</accession>
<gene>
    <name evidence="2" type="ORF">EGI31_24480</name>
</gene>
<keyword evidence="1" id="KW-0472">Membrane</keyword>
<dbReference type="EMBL" id="RJUF01000195">
    <property type="protein sequence ID" value="MCP9766106.1"/>
    <property type="molecule type" value="Genomic_DNA"/>
</dbReference>
<protein>
    <submittedName>
        <fullName evidence="2">Uncharacterized protein</fullName>
    </submittedName>
</protein>
<dbReference type="RefSeq" id="WP_255039811.1">
    <property type="nucleotide sequence ID" value="NZ_RJUF01000195.1"/>
</dbReference>
<keyword evidence="1" id="KW-1133">Transmembrane helix</keyword>
<name>A0AAE3H888_9BACT</name>
<reference evidence="2 3" key="1">
    <citation type="submission" date="2018-11" db="EMBL/GenBank/DDBJ databases">
        <title>Novel bacteria species description.</title>
        <authorList>
            <person name="Han J.-H."/>
        </authorList>
    </citation>
    <scope>NUCLEOTIDE SEQUENCE [LARGE SCALE GENOMIC DNA]</scope>
    <source>
        <strain evidence="2 3">KCTC23259</strain>
    </source>
</reference>
<evidence type="ECO:0000313" key="3">
    <source>
        <dbReference type="Proteomes" id="UP001204144"/>
    </source>
</evidence>
<dbReference type="Proteomes" id="UP001204144">
    <property type="component" value="Unassembled WGS sequence"/>
</dbReference>
<evidence type="ECO:0000313" key="2">
    <source>
        <dbReference type="EMBL" id="MCP9766106.1"/>
    </source>
</evidence>